<protein>
    <submittedName>
        <fullName evidence="1">Uncharacterized protein</fullName>
    </submittedName>
</protein>
<sequence>MYSSTGHLQETETNLPVFAQRPEAVAERQSVQWLCAQPRLNIEPSVLRCAVEAPPGFQDVAPPAVQELQKWSTEGPRSLPLAPPGARFLTTWPSTAASPVATCTRAGSDDPVLFMPVPSATPTHAGTDVL</sequence>
<evidence type="ECO:0000313" key="1">
    <source>
        <dbReference type="EMBL" id="CAE8629753.1"/>
    </source>
</evidence>
<dbReference type="AlphaFoldDB" id="A0A813GRW8"/>
<reference evidence="1" key="1">
    <citation type="submission" date="2021-02" db="EMBL/GenBank/DDBJ databases">
        <authorList>
            <person name="Dougan E. K."/>
            <person name="Rhodes N."/>
            <person name="Thang M."/>
            <person name="Chan C."/>
        </authorList>
    </citation>
    <scope>NUCLEOTIDE SEQUENCE</scope>
</reference>
<dbReference type="Proteomes" id="UP000654075">
    <property type="component" value="Unassembled WGS sequence"/>
</dbReference>
<proteinExistence type="predicted"/>
<gene>
    <name evidence="1" type="ORF">PGLA1383_LOCUS46179</name>
</gene>
<organism evidence="1 2">
    <name type="scientific">Polarella glacialis</name>
    <name type="common">Dinoflagellate</name>
    <dbReference type="NCBI Taxonomy" id="89957"/>
    <lineage>
        <taxon>Eukaryota</taxon>
        <taxon>Sar</taxon>
        <taxon>Alveolata</taxon>
        <taxon>Dinophyceae</taxon>
        <taxon>Suessiales</taxon>
        <taxon>Suessiaceae</taxon>
        <taxon>Polarella</taxon>
    </lineage>
</organism>
<evidence type="ECO:0000313" key="2">
    <source>
        <dbReference type="Proteomes" id="UP000654075"/>
    </source>
</evidence>
<comment type="caution">
    <text evidence="1">The sequence shown here is derived from an EMBL/GenBank/DDBJ whole genome shotgun (WGS) entry which is preliminary data.</text>
</comment>
<dbReference type="EMBL" id="CAJNNV010029702">
    <property type="protein sequence ID" value="CAE8629753.1"/>
    <property type="molecule type" value="Genomic_DNA"/>
</dbReference>
<keyword evidence="2" id="KW-1185">Reference proteome</keyword>
<accession>A0A813GRW8</accession>
<name>A0A813GRW8_POLGL</name>